<reference evidence="5" key="1">
    <citation type="submission" date="2020-11" db="EMBL/GenBank/DDBJ databases">
        <authorList>
            <consortium name="DOE Joint Genome Institute"/>
            <person name="Ahrendt S."/>
            <person name="Riley R."/>
            <person name="Andreopoulos W."/>
            <person name="LaButti K."/>
            <person name="Pangilinan J."/>
            <person name="Ruiz-duenas F.J."/>
            <person name="Barrasa J.M."/>
            <person name="Sanchez-Garcia M."/>
            <person name="Camarero S."/>
            <person name="Miyauchi S."/>
            <person name="Serrano A."/>
            <person name="Linde D."/>
            <person name="Babiker R."/>
            <person name="Drula E."/>
            <person name="Ayuso-Fernandez I."/>
            <person name="Pacheco R."/>
            <person name="Padilla G."/>
            <person name="Ferreira P."/>
            <person name="Barriuso J."/>
            <person name="Kellner H."/>
            <person name="Castanera R."/>
            <person name="Alfaro M."/>
            <person name="Ramirez L."/>
            <person name="Pisabarro A.G."/>
            <person name="Kuo A."/>
            <person name="Tritt A."/>
            <person name="Lipzen A."/>
            <person name="He G."/>
            <person name="Yan M."/>
            <person name="Ng V."/>
            <person name="Cullen D."/>
            <person name="Martin F."/>
            <person name="Rosso M.-N."/>
            <person name="Henrissat B."/>
            <person name="Hibbett D."/>
            <person name="Martinez A.T."/>
            <person name="Grigoriev I.V."/>
        </authorList>
    </citation>
    <scope>NUCLEOTIDE SEQUENCE</scope>
    <source>
        <strain evidence="5">AH 44721</strain>
    </source>
</reference>
<accession>A0A9P5NMT4</accession>
<feature type="compositionally biased region" description="Basic and acidic residues" evidence="3">
    <location>
        <begin position="255"/>
        <end position="279"/>
    </location>
</feature>
<dbReference type="SUPFAM" id="SSF57850">
    <property type="entry name" value="RING/U-box"/>
    <property type="match status" value="1"/>
</dbReference>
<dbReference type="GO" id="GO:0008270">
    <property type="term" value="F:zinc ion binding"/>
    <property type="evidence" value="ECO:0007669"/>
    <property type="project" value="UniProtKB-KW"/>
</dbReference>
<keyword evidence="2" id="KW-0175">Coiled coil</keyword>
<keyword evidence="1" id="KW-0863">Zinc-finger</keyword>
<keyword evidence="1" id="KW-0479">Metal-binding</keyword>
<evidence type="ECO:0000259" key="4">
    <source>
        <dbReference type="PROSITE" id="PS50089"/>
    </source>
</evidence>
<feature type="coiled-coil region" evidence="2">
    <location>
        <begin position="136"/>
        <end position="184"/>
    </location>
</feature>
<evidence type="ECO:0000313" key="6">
    <source>
        <dbReference type="Proteomes" id="UP000724874"/>
    </source>
</evidence>
<dbReference type="InterPro" id="IPR001841">
    <property type="entry name" value="Znf_RING"/>
</dbReference>
<dbReference type="AlphaFoldDB" id="A0A9P5NMT4"/>
<dbReference type="Proteomes" id="UP000724874">
    <property type="component" value="Unassembled WGS sequence"/>
</dbReference>
<dbReference type="PROSITE" id="PS50089">
    <property type="entry name" value="ZF_RING_2"/>
    <property type="match status" value="1"/>
</dbReference>
<dbReference type="EMBL" id="JADNYJ010000036">
    <property type="protein sequence ID" value="KAF8902416.1"/>
    <property type="molecule type" value="Genomic_DNA"/>
</dbReference>
<feature type="region of interest" description="Disordered" evidence="3">
    <location>
        <begin position="232"/>
        <end position="302"/>
    </location>
</feature>
<dbReference type="Gene3D" id="1.20.5.340">
    <property type="match status" value="1"/>
</dbReference>
<dbReference type="SMART" id="SM00184">
    <property type="entry name" value="RING"/>
    <property type="match status" value="1"/>
</dbReference>
<keyword evidence="1" id="KW-0862">Zinc</keyword>
<dbReference type="InterPro" id="IPR013083">
    <property type="entry name" value="Znf_RING/FYVE/PHD"/>
</dbReference>
<feature type="domain" description="RING-type" evidence="4">
    <location>
        <begin position="6"/>
        <end position="52"/>
    </location>
</feature>
<evidence type="ECO:0000313" key="5">
    <source>
        <dbReference type="EMBL" id="KAF8902416.1"/>
    </source>
</evidence>
<keyword evidence="6" id="KW-1185">Reference proteome</keyword>
<evidence type="ECO:0000256" key="1">
    <source>
        <dbReference type="PROSITE-ProRule" id="PRU00175"/>
    </source>
</evidence>
<sequence>MPVAHCPICFNHFPIGADKPEIVIFPCGHGYCKECTGTLFGRESRTKCPQCRTTIHRRDGHPVHLELVDSTAHSFGGLIDGFNQMNHTTPLVSVRRASQKLSRALQGPKPDDDAISALARAINGFEERSVPLHTTVRGQEQEIDGLRKNLNRSHRDRDQFESRAKSLQEEVDRLTAERNAAIRERDEAIHLAEIAKDDFVQNQQKAEHYMKQAGELAAENHRFKDQLDRHVNSARSQKEKNKKLAKQVESLTKQLADREPVSDATHGYDGDFSTNEHSRVHSSFSVSSTSIRSPSRRSRNDENEIPIELDFDGMPPPTFASDWQLQGSSGGLLRKRNPNAIRRNAGPIDLDRKGYPTRPIQLGPRNIIRISR</sequence>
<gene>
    <name evidence="5" type="ORF">CPB84DRAFT_863139</name>
</gene>
<dbReference type="Gene3D" id="3.30.40.10">
    <property type="entry name" value="Zinc/RING finger domain, C3HC4 (zinc finger)"/>
    <property type="match status" value="1"/>
</dbReference>
<name>A0A9P5NMT4_GYMJU</name>
<dbReference type="Pfam" id="PF14634">
    <property type="entry name" value="zf-RING_5"/>
    <property type="match status" value="1"/>
</dbReference>
<comment type="caution">
    <text evidence="5">The sequence shown here is derived from an EMBL/GenBank/DDBJ whole genome shotgun (WGS) entry which is preliminary data.</text>
</comment>
<evidence type="ECO:0000256" key="2">
    <source>
        <dbReference type="SAM" id="Coils"/>
    </source>
</evidence>
<organism evidence="5 6">
    <name type="scientific">Gymnopilus junonius</name>
    <name type="common">Spectacular rustgill mushroom</name>
    <name type="synonym">Gymnopilus spectabilis subsp. junonius</name>
    <dbReference type="NCBI Taxonomy" id="109634"/>
    <lineage>
        <taxon>Eukaryota</taxon>
        <taxon>Fungi</taxon>
        <taxon>Dikarya</taxon>
        <taxon>Basidiomycota</taxon>
        <taxon>Agaricomycotina</taxon>
        <taxon>Agaricomycetes</taxon>
        <taxon>Agaricomycetidae</taxon>
        <taxon>Agaricales</taxon>
        <taxon>Agaricineae</taxon>
        <taxon>Hymenogastraceae</taxon>
        <taxon>Gymnopilus</taxon>
    </lineage>
</organism>
<dbReference type="OrthoDB" id="6105938at2759"/>
<feature type="compositionally biased region" description="Low complexity" evidence="3">
    <location>
        <begin position="281"/>
        <end position="293"/>
    </location>
</feature>
<proteinExistence type="predicted"/>
<evidence type="ECO:0000256" key="3">
    <source>
        <dbReference type="SAM" id="MobiDB-lite"/>
    </source>
</evidence>
<protein>
    <recommendedName>
        <fullName evidence="4">RING-type domain-containing protein</fullName>
    </recommendedName>
</protein>